<dbReference type="EMBL" id="JABEBT010000007">
    <property type="protein sequence ID" value="KAF7639180.1"/>
    <property type="molecule type" value="Genomic_DNA"/>
</dbReference>
<feature type="transmembrane region" description="Helical" evidence="2">
    <location>
        <begin position="462"/>
        <end position="480"/>
    </location>
</feature>
<reference evidence="3" key="1">
    <citation type="journal article" date="2020" name="Ecol. Evol.">
        <title>Genome structure and content of the rice root-knot nematode (Meloidogyne graminicola).</title>
        <authorList>
            <person name="Phan N.T."/>
            <person name="Danchin E.G.J."/>
            <person name="Klopp C."/>
            <person name="Perfus-Barbeoch L."/>
            <person name="Kozlowski D.K."/>
            <person name="Koutsovoulos G.D."/>
            <person name="Lopez-Roques C."/>
            <person name="Bouchez O."/>
            <person name="Zahm M."/>
            <person name="Besnard G."/>
            <person name="Bellafiore S."/>
        </authorList>
    </citation>
    <scope>NUCLEOTIDE SEQUENCE</scope>
    <source>
        <strain evidence="3">VN-18</strain>
    </source>
</reference>
<evidence type="ECO:0008006" key="5">
    <source>
        <dbReference type="Google" id="ProtNLM"/>
    </source>
</evidence>
<sequence length="562" mass="64813">MHLKNCLLIPVILSKDWLPIEITKSKYELFKILNLSFKKHFLMPSIIIYNNSHHFKYFYYLFDSLLQFFPILLILQFIPTSCLALTCYDCVGKDCMGSKCKGDYCMIVSDLQTSDYYSRYAPRWGTMVWGCLSGRMIKNDLRSHCEVLMDKNSREEDEAKKPFTCFCDNRDYCNKISIAERLEKEKVKLYTCICKGTHCKDAKKCVGELCTYVINRKTNEVEQGCVNASVPLIERRSAGACAMPPITGAMHHTLAKVPDDLLYTESCACEGNNCNSKKPKIRVPEKSKCEARVEVEVMGQNMISKNNATCTGEFCFKVKIRSKIGHMTNYLTTGCASFDDKAILPEELKPTGSASFFSENLDIEAHFRTFDKEAVSRHKSRSKGNKKTKSHSRSEEKNYEEEEEDEENEDLMNENEWEDEEEKKEKEENEFKEQKTEEKTQHYIIEKPTFGPELNESTNSTLISVFVLLILLILLSGVVWKFQLHKRLFRASYDSVAVILKYSIPDIKLLFFKLFNKLTNLRFSVILNNKILIFYLNSEIDNINILNTKNVGKIACGIIYIS</sequence>
<evidence type="ECO:0000256" key="1">
    <source>
        <dbReference type="SAM" id="MobiDB-lite"/>
    </source>
</evidence>
<protein>
    <recommendedName>
        <fullName evidence="5">Activin_recp domain-containing protein</fullName>
    </recommendedName>
</protein>
<dbReference type="AlphaFoldDB" id="A0A8T0A0V8"/>
<keyword evidence="4" id="KW-1185">Reference proteome</keyword>
<feature type="compositionally biased region" description="Acidic residues" evidence="1">
    <location>
        <begin position="398"/>
        <end position="422"/>
    </location>
</feature>
<dbReference type="Gene3D" id="2.10.60.10">
    <property type="entry name" value="CD59"/>
    <property type="match status" value="1"/>
</dbReference>
<accession>A0A8T0A0V8</accession>
<dbReference type="InterPro" id="IPR045860">
    <property type="entry name" value="Snake_toxin-like_sf"/>
</dbReference>
<evidence type="ECO:0000313" key="4">
    <source>
        <dbReference type="Proteomes" id="UP000605970"/>
    </source>
</evidence>
<proteinExistence type="predicted"/>
<dbReference type="Proteomes" id="UP000605970">
    <property type="component" value="Unassembled WGS sequence"/>
</dbReference>
<feature type="region of interest" description="Disordered" evidence="1">
    <location>
        <begin position="373"/>
        <end position="442"/>
    </location>
</feature>
<name>A0A8T0A0V8_9BILA</name>
<feature type="compositionally biased region" description="Basic residues" evidence="1">
    <location>
        <begin position="377"/>
        <end position="391"/>
    </location>
</feature>
<gene>
    <name evidence="3" type="ORF">Mgra_00001411</name>
</gene>
<evidence type="ECO:0000313" key="3">
    <source>
        <dbReference type="EMBL" id="KAF7639180.1"/>
    </source>
</evidence>
<keyword evidence="2" id="KW-0472">Membrane</keyword>
<evidence type="ECO:0000256" key="2">
    <source>
        <dbReference type="SAM" id="Phobius"/>
    </source>
</evidence>
<feature type="compositionally biased region" description="Basic and acidic residues" evidence="1">
    <location>
        <begin position="423"/>
        <end position="442"/>
    </location>
</feature>
<dbReference type="OrthoDB" id="5828794at2759"/>
<comment type="caution">
    <text evidence="3">The sequence shown here is derived from an EMBL/GenBank/DDBJ whole genome shotgun (WGS) entry which is preliminary data.</text>
</comment>
<keyword evidence="2" id="KW-1133">Transmembrane helix</keyword>
<organism evidence="3 4">
    <name type="scientific">Meloidogyne graminicola</name>
    <dbReference type="NCBI Taxonomy" id="189291"/>
    <lineage>
        <taxon>Eukaryota</taxon>
        <taxon>Metazoa</taxon>
        <taxon>Ecdysozoa</taxon>
        <taxon>Nematoda</taxon>
        <taxon>Chromadorea</taxon>
        <taxon>Rhabditida</taxon>
        <taxon>Tylenchina</taxon>
        <taxon>Tylenchomorpha</taxon>
        <taxon>Tylenchoidea</taxon>
        <taxon>Meloidogynidae</taxon>
        <taxon>Meloidogyninae</taxon>
        <taxon>Meloidogyne</taxon>
    </lineage>
</organism>
<keyword evidence="2" id="KW-0812">Transmembrane</keyword>